<protein>
    <recommendedName>
        <fullName evidence="4">ABC transporter permease</fullName>
    </recommendedName>
</protein>
<name>A0ABN8GH10_9BACL</name>
<evidence type="ECO:0000256" key="1">
    <source>
        <dbReference type="SAM" id="Phobius"/>
    </source>
</evidence>
<dbReference type="EMBL" id="CAKMMG010000002">
    <property type="protein sequence ID" value="CAH1205019.1"/>
    <property type="molecule type" value="Genomic_DNA"/>
</dbReference>
<dbReference type="Proteomes" id="UP000838324">
    <property type="component" value="Unassembled WGS sequence"/>
</dbReference>
<sequence length="229" mass="25095">MLKLIRLEMRKNKINLFRAVLITDLVILLFMILIAFTGIDDAGEFITYADVFDGVHIFVKVTFLIFGSVLISKLVIDEYKNNTVAVLFMYPIPRKKLMAAKLIIVSLFILITVFVSNVLISAALVGFNHYFMDAVTGEVTLKLITSQITMAASDAVYSAGIGLIPLFFGLRKKSVPATIVSAVLLASVLSSNFGQFRLGNQVGVSLFLGLVGVAVAYLSIRNIEHQDIA</sequence>
<keyword evidence="1" id="KW-0812">Transmembrane</keyword>
<accession>A0ABN8GH10</accession>
<evidence type="ECO:0008006" key="4">
    <source>
        <dbReference type="Google" id="ProtNLM"/>
    </source>
</evidence>
<feature type="transmembrane region" description="Helical" evidence="1">
    <location>
        <begin position="16"/>
        <end position="37"/>
    </location>
</feature>
<feature type="transmembrane region" description="Helical" evidence="1">
    <location>
        <begin position="57"/>
        <end position="76"/>
    </location>
</feature>
<evidence type="ECO:0000313" key="3">
    <source>
        <dbReference type="Proteomes" id="UP000838324"/>
    </source>
</evidence>
<keyword evidence="3" id="KW-1185">Reference proteome</keyword>
<keyword evidence="1" id="KW-1133">Transmembrane helix</keyword>
<feature type="transmembrane region" description="Helical" evidence="1">
    <location>
        <begin position="202"/>
        <end position="220"/>
    </location>
</feature>
<feature type="transmembrane region" description="Helical" evidence="1">
    <location>
        <begin position="175"/>
        <end position="196"/>
    </location>
</feature>
<proteinExistence type="predicted"/>
<organism evidence="2 3">
    <name type="scientific">Paenibacillus auburnensis</name>
    <dbReference type="NCBI Taxonomy" id="2905649"/>
    <lineage>
        <taxon>Bacteria</taxon>
        <taxon>Bacillati</taxon>
        <taxon>Bacillota</taxon>
        <taxon>Bacilli</taxon>
        <taxon>Bacillales</taxon>
        <taxon>Paenibacillaceae</taxon>
        <taxon>Paenibacillus</taxon>
    </lineage>
</organism>
<reference evidence="2" key="1">
    <citation type="submission" date="2022-01" db="EMBL/GenBank/DDBJ databases">
        <authorList>
            <person name="Criscuolo A."/>
        </authorList>
    </citation>
    <scope>NUCLEOTIDE SEQUENCE</scope>
    <source>
        <strain evidence="2">CIP111892</strain>
    </source>
</reference>
<evidence type="ECO:0000313" key="2">
    <source>
        <dbReference type="EMBL" id="CAH1205019.1"/>
    </source>
</evidence>
<comment type="caution">
    <text evidence="2">The sequence shown here is derived from an EMBL/GenBank/DDBJ whole genome shotgun (WGS) entry which is preliminary data.</text>
</comment>
<dbReference type="Pfam" id="PF12730">
    <property type="entry name" value="ABC2_membrane_4"/>
    <property type="match status" value="1"/>
</dbReference>
<dbReference type="RefSeq" id="WP_236333657.1">
    <property type="nucleotide sequence ID" value="NZ_CAKMMG010000002.1"/>
</dbReference>
<gene>
    <name evidence="2" type="ORF">PAECIP111892_02611</name>
</gene>
<keyword evidence="1" id="KW-0472">Membrane</keyword>
<feature type="transmembrane region" description="Helical" evidence="1">
    <location>
        <begin position="97"/>
        <end position="127"/>
    </location>
</feature>
<feature type="transmembrane region" description="Helical" evidence="1">
    <location>
        <begin position="147"/>
        <end position="168"/>
    </location>
</feature>